<proteinExistence type="predicted"/>
<dbReference type="AlphaFoldDB" id="A0A6J6KJM1"/>
<name>A0A6J6KJM1_9ZZZZ</name>
<evidence type="ECO:0000313" key="1">
    <source>
        <dbReference type="EMBL" id="CAB4649426.1"/>
    </source>
</evidence>
<organism evidence="1">
    <name type="scientific">freshwater metagenome</name>
    <dbReference type="NCBI Taxonomy" id="449393"/>
    <lineage>
        <taxon>unclassified sequences</taxon>
        <taxon>metagenomes</taxon>
        <taxon>ecological metagenomes</taxon>
    </lineage>
</organism>
<protein>
    <submittedName>
        <fullName evidence="1">Unannotated protein</fullName>
    </submittedName>
</protein>
<accession>A0A6J6KJM1</accession>
<reference evidence="1" key="1">
    <citation type="submission" date="2020-05" db="EMBL/GenBank/DDBJ databases">
        <authorList>
            <person name="Chiriac C."/>
            <person name="Salcher M."/>
            <person name="Ghai R."/>
            <person name="Kavagutti S V."/>
        </authorList>
    </citation>
    <scope>NUCLEOTIDE SEQUENCE</scope>
</reference>
<gene>
    <name evidence="1" type="ORF">UFOPK2242_00310</name>
</gene>
<sequence length="445" mass="44820">MRLRKVLIATTVSLLIATASPAAAGAAGPKISPSSNLARGAGTYSSFISASKGAFPRVPGAASSDWTGATITGVAGSTKITSAAGTFSSTSIGSFVDDGIGGTVSDGVSVIGMSALIAVYPRQGLSKIKAVSLDGVTATLTIAAINSGTGGVYIVAPAQAVVAVVQGLGGLPYLADVSTPVTSGLCLGTLWLGSVCPYNSDYLSFFSSLALQTASADGSFPAAALTLKEGQPDSNSVLGIVSPGTIWAKYYDPDGAGSLPLAPWAVPSSTAGAIARECRPDDLDRRMPNAGGVDYCAVNFVALNAGQNSLTGRPYNFYSLPITWAASMSASISAGDVLISGDEFANGDVITKLQVKNSKAKLTGTLLPCPALNRIYTSSEVGPANDVGDFDLTISNYASGCNVPAGSSTKIQAMGSKDTQLSQISGEPALGTNLAKKASFTLIMP</sequence>
<dbReference type="EMBL" id="CAEZWM010000021">
    <property type="protein sequence ID" value="CAB4649426.1"/>
    <property type="molecule type" value="Genomic_DNA"/>
</dbReference>